<proteinExistence type="predicted"/>
<dbReference type="InterPro" id="IPR001647">
    <property type="entry name" value="HTH_TetR"/>
</dbReference>
<evidence type="ECO:0000256" key="1">
    <source>
        <dbReference type="ARBA" id="ARBA00023125"/>
    </source>
</evidence>
<name>A0A5P0ZII1_9LACO</name>
<evidence type="ECO:0000313" key="6">
    <source>
        <dbReference type="Proteomes" id="UP000380386"/>
    </source>
</evidence>
<dbReference type="AlphaFoldDB" id="A0A5P0ZII1"/>
<protein>
    <submittedName>
        <fullName evidence="5">TetR/AcrR family transcriptional regulator</fullName>
    </submittedName>
</protein>
<reference evidence="5 6" key="1">
    <citation type="journal article" date="2019" name="Syst. Appl. Microbiol.">
        <title>Polyphasic characterization of two novel Lactobacillus spp. isolated from blown salami packages: Description of Lactobacillus halodurans sp. nov. and Lactobacillus salsicarnum sp. nov.</title>
        <authorList>
            <person name="Schuster J.A."/>
            <person name="Klingl A."/>
            <person name="Vogel R.F."/>
            <person name="Ehrmann M.A."/>
        </authorList>
    </citation>
    <scope>NUCLEOTIDE SEQUENCE [LARGE SCALE GENOMIC DNA]</scope>
    <source>
        <strain evidence="5 6">TMW 1.2118</strain>
    </source>
</reference>
<dbReference type="EMBL" id="VDFM01000009">
    <property type="protein sequence ID" value="MQS52916.1"/>
    <property type="molecule type" value="Genomic_DNA"/>
</dbReference>
<organism evidence="5 6">
    <name type="scientific">Companilactobacillus mishanensis</name>
    <dbReference type="NCBI Taxonomy" id="2486008"/>
    <lineage>
        <taxon>Bacteria</taxon>
        <taxon>Bacillati</taxon>
        <taxon>Bacillota</taxon>
        <taxon>Bacilli</taxon>
        <taxon>Lactobacillales</taxon>
        <taxon>Lactobacillaceae</taxon>
        <taxon>Companilactobacillus</taxon>
    </lineage>
</organism>
<evidence type="ECO:0000256" key="3">
    <source>
        <dbReference type="SAM" id="Phobius"/>
    </source>
</evidence>
<dbReference type="InterPro" id="IPR009057">
    <property type="entry name" value="Homeodomain-like_sf"/>
</dbReference>
<evidence type="ECO:0000313" key="5">
    <source>
        <dbReference type="EMBL" id="MQS52916.1"/>
    </source>
</evidence>
<dbReference type="GO" id="GO:0003677">
    <property type="term" value="F:DNA binding"/>
    <property type="evidence" value="ECO:0007669"/>
    <property type="project" value="UniProtKB-UniRule"/>
</dbReference>
<evidence type="ECO:0000256" key="2">
    <source>
        <dbReference type="PROSITE-ProRule" id="PRU00335"/>
    </source>
</evidence>
<feature type="transmembrane region" description="Helical" evidence="3">
    <location>
        <begin position="144"/>
        <end position="163"/>
    </location>
</feature>
<feature type="DNA-binding region" description="H-T-H motif" evidence="2">
    <location>
        <begin position="31"/>
        <end position="50"/>
    </location>
</feature>
<dbReference type="PRINTS" id="PR00455">
    <property type="entry name" value="HTHTETR"/>
</dbReference>
<keyword evidence="3" id="KW-0472">Membrane</keyword>
<gene>
    <name evidence="5" type="ORF">FHL02_07770</name>
</gene>
<keyword evidence="3" id="KW-1133">Transmembrane helix</keyword>
<dbReference type="RefSeq" id="WP_153383475.1">
    <property type="nucleotide sequence ID" value="NZ_VDFM01000009.1"/>
</dbReference>
<dbReference type="Gene3D" id="1.10.357.10">
    <property type="entry name" value="Tetracycline Repressor, domain 2"/>
    <property type="match status" value="1"/>
</dbReference>
<dbReference type="InterPro" id="IPR050624">
    <property type="entry name" value="HTH-type_Tx_Regulator"/>
</dbReference>
<sequence length="194" mass="22484">MTTREEQKNQTRSKILKCAFEVFSKNGFAAPTLDIAKEAGVSHGTIFVHFPTKEDLIIQLVRNFSFKLRSTIIVPLSSPKGIENFLINYMDVIQKNEQFYIRLIGEKDLLPDEARLMFLNLQLSNARSFATIVKLQRNSMKLKNIPSTMMFNTWIGLVHYYLLNKDLFSPKGSVIKKYRDELISTYLELIRVQD</sequence>
<dbReference type="PANTHER" id="PTHR43479:SF11">
    <property type="entry name" value="ACREF_ENVCD OPERON REPRESSOR-RELATED"/>
    <property type="match status" value="1"/>
</dbReference>
<dbReference type="PROSITE" id="PS50977">
    <property type="entry name" value="HTH_TETR_2"/>
    <property type="match status" value="1"/>
</dbReference>
<dbReference type="SUPFAM" id="SSF46689">
    <property type="entry name" value="Homeodomain-like"/>
    <property type="match status" value="1"/>
</dbReference>
<feature type="domain" description="HTH tetR-type" evidence="4">
    <location>
        <begin position="9"/>
        <end position="68"/>
    </location>
</feature>
<comment type="caution">
    <text evidence="5">The sequence shown here is derived from an EMBL/GenBank/DDBJ whole genome shotgun (WGS) entry which is preliminary data.</text>
</comment>
<keyword evidence="3" id="KW-0812">Transmembrane</keyword>
<dbReference type="Proteomes" id="UP000380386">
    <property type="component" value="Unassembled WGS sequence"/>
</dbReference>
<dbReference type="OrthoDB" id="9780824at2"/>
<accession>A0A5P0ZII1</accession>
<dbReference type="Pfam" id="PF00440">
    <property type="entry name" value="TetR_N"/>
    <property type="match status" value="1"/>
</dbReference>
<dbReference type="PANTHER" id="PTHR43479">
    <property type="entry name" value="ACREF/ENVCD OPERON REPRESSOR-RELATED"/>
    <property type="match status" value="1"/>
</dbReference>
<evidence type="ECO:0000259" key="4">
    <source>
        <dbReference type="PROSITE" id="PS50977"/>
    </source>
</evidence>
<keyword evidence="1 2" id="KW-0238">DNA-binding</keyword>